<evidence type="ECO:0000313" key="3">
    <source>
        <dbReference type="EMBL" id="KAJ0410363.1"/>
    </source>
</evidence>
<protein>
    <recommendedName>
        <fullName evidence="2">TPPC8 first Ig-like domain-containing protein</fullName>
    </recommendedName>
</protein>
<name>A0AAD5QDD9_PYTIN</name>
<dbReference type="GO" id="GO:1990072">
    <property type="term" value="C:TRAPPIII protein complex"/>
    <property type="evidence" value="ECO:0007669"/>
    <property type="project" value="TreeGrafter"/>
</dbReference>
<accession>A0AAD5QDD9</accession>
<dbReference type="InterPro" id="IPR024420">
    <property type="entry name" value="TRAPP_III_complex_Trs85"/>
</dbReference>
<dbReference type="InterPro" id="IPR058541">
    <property type="entry name" value="Ig_TPPC8_1st"/>
</dbReference>
<dbReference type="Proteomes" id="UP001209570">
    <property type="component" value="Unassembled WGS sequence"/>
</dbReference>
<dbReference type="Pfam" id="PF12739">
    <property type="entry name" value="TRAPPC-Trs85"/>
    <property type="match status" value="1"/>
</dbReference>
<dbReference type="PANTHER" id="PTHR12975:SF6">
    <property type="entry name" value="TRAFFICKING PROTEIN PARTICLE COMPLEX SUBUNIT 8"/>
    <property type="match status" value="1"/>
</dbReference>
<evidence type="ECO:0000259" key="2">
    <source>
        <dbReference type="Pfam" id="PF24545"/>
    </source>
</evidence>
<sequence length="1425" mass="154356">MDNAERWVRETFAPVVLTCSTPEVERLAFKNNLSLADLLSACSMLAGVDTPLRSVAHALHLRDLNFRFIDAPALALPSLADSTRLLNEVVLRHPPAPTPSQAGVIDLALPPVRSVDDVPPFLRVVVGAAQPADPLPWYREFKRALFDSLRCEEFSMLSHPIAMLLVVSSTESNPRASFEQLSASQQLPPVFLSGQFDAAIPKFYLVLHDNAEADGTTIDPDAILRNLQIPSTAGAVLRINSLPLDAPTAENAPLYSSHPYVGSTRFPAGSSNASNYPFYTEHLGGFLSADDMARMRAFVHGFGLRFLLPALETRIFHLNEIVSAMKKGVKNVFKSWLRKPKDLSARVQSPSSAVTYRCDSIEAQTRLLADTALMVGDFELALQMYRLARDDYKSDKSMLHCATVNEMIALCLLLTKGSPMQMTNALEAATATYYKVTHPLATRLAVRGSVIAGEIFNTLSNSGLFTDYMDNASAALIRGSTMEQGICSAVLMERAALCDIQARQPKFRKFGFRMVMAGHVYDSLGLSAHSARCYSLARAVYDCSGWFQVEDHINFTLAQQSNRLNDPIASINLFLKLIGTGRNSASQQEALLYEFGMVVKEFLSSGAADGYSQSGARNGAVVIKQVGPTPESRKLVVRDLCMPELDDKSTVVFAPGNATGINRDVDGSSSDAEAWRDLEQVIVKQNQIHRQVAQDAGATSSGKNPWLAPVHAYNLPYRGKKGAQHKKPEQYAVGERIYVEFEMKNALSCAVDVENIHLFGTFEPHDGEPFDISDPCDAACSDRIEVEHVNLQLLPVSEERVRLSACPKIPGTLRIAGIRWSICGGDVHGEHAFDIPGPLLQDTRANKEARARAPNTTLIADVVGEMPWLGVTVTPTITTDAFVGELMRWSIELKNSGSAELGGLQICCADVALCGALEKSDGRLPLGYVGASGQVLDLNDLKLLPGEKAKLIVWAKGTEPGRRQVRLLFKYKRAAPGSNDWENALTRTTKVKVDLNLLPSVDVSYSIDPSYGVSGEYVLGLTVANQRRDVAPSSADGVVQLERLVCMSNHWRIEPFPHVAGSSSTRRSGSQLGAAETSTTYFRVSAKRGAVSQSASSIVQLNASTGVVEPLLEGLPVEQHLCLDHARNLVQSAEAASADGGGASGERPGGMRSIQSVRRENKAMKNSVPEGESTSESTNGAPPLSFPQPTSTAALLHSIDVDAHLLLLWSTTRNPNNRPADKLTAIGQQNLTSIRVRSPLKMNGACPLTMTLAYPEEVSLRALGPHGPSLAEVDVTVAIRNESLLSSPAIDFTMELLPPEEVRPAVASTAMGSVYQLAPSPHFFWSGLTKKHVTNFAPDASIVMKLRACFMTAGVYDLNRFRFTISTSDSTAATSTFVFPAEYLIHVQQQSRSTSTTTSSGTTVSQTSASPIEFGEAPQPAASIF</sequence>
<dbReference type="EMBL" id="JAKCXM010000001">
    <property type="protein sequence ID" value="KAJ0410363.1"/>
    <property type="molecule type" value="Genomic_DNA"/>
</dbReference>
<feature type="region of interest" description="Disordered" evidence="1">
    <location>
        <begin position="1134"/>
        <end position="1189"/>
    </location>
</feature>
<keyword evidence="4" id="KW-1185">Reference proteome</keyword>
<feature type="compositionally biased region" description="Low complexity" evidence="1">
    <location>
        <begin position="1390"/>
        <end position="1408"/>
    </location>
</feature>
<comment type="caution">
    <text evidence="3">The sequence shown here is derived from an EMBL/GenBank/DDBJ whole genome shotgun (WGS) entry which is preliminary data.</text>
</comment>
<dbReference type="Pfam" id="PF24545">
    <property type="entry name" value="Ig_TPPC8_1st"/>
    <property type="match status" value="1"/>
</dbReference>
<reference evidence="3" key="1">
    <citation type="submission" date="2021-12" db="EMBL/GenBank/DDBJ databases">
        <title>Prjna785345.</title>
        <authorList>
            <person name="Rujirawat T."/>
            <person name="Krajaejun T."/>
        </authorList>
    </citation>
    <scope>NUCLEOTIDE SEQUENCE</scope>
    <source>
        <strain evidence="3">Pi057C3</strain>
    </source>
</reference>
<organism evidence="3 4">
    <name type="scientific">Pythium insidiosum</name>
    <name type="common">Pythiosis disease agent</name>
    <dbReference type="NCBI Taxonomy" id="114742"/>
    <lineage>
        <taxon>Eukaryota</taxon>
        <taxon>Sar</taxon>
        <taxon>Stramenopiles</taxon>
        <taxon>Oomycota</taxon>
        <taxon>Peronosporomycetes</taxon>
        <taxon>Pythiales</taxon>
        <taxon>Pythiaceae</taxon>
        <taxon>Pythium</taxon>
    </lineage>
</organism>
<feature type="region of interest" description="Disordered" evidence="1">
    <location>
        <begin position="1390"/>
        <end position="1425"/>
    </location>
</feature>
<evidence type="ECO:0000313" key="4">
    <source>
        <dbReference type="Proteomes" id="UP001209570"/>
    </source>
</evidence>
<feature type="compositionally biased region" description="Gly residues" evidence="1">
    <location>
        <begin position="1139"/>
        <end position="1148"/>
    </location>
</feature>
<dbReference type="PANTHER" id="PTHR12975">
    <property type="entry name" value="TRANSPORT PROTEIN TRAPP"/>
    <property type="match status" value="1"/>
</dbReference>
<gene>
    <name evidence="3" type="ORF">P43SY_002695</name>
</gene>
<feature type="domain" description="TPPC8 first Ig-like" evidence="2">
    <location>
        <begin position="730"/>
        <end position="874"/>
    </location>
</feature>
<evidence type="ECO:0000256" key="1">
    <source>
        <dbReference type="SAM" id="MobiDB-lite"/>
    </source>
</evidence>
<proteinExistence type="predicted"/>